<dbReference type="PANTHER" id="PTHR43685:SF2">
    <property type="entry name" value="GLYCOSYLTRANSFERASE 2-LIKE DOMAIN-CONTAINING PROTEIN"/>
    <property type="match status" value="1"/>
</dbReference>
<comment type="caution">
    <text evidence="2">The sequence shown here is derived from an EMBL/GenBank/DDBJ whole genome shotgun (WGS) entry which is preliminary data.</text>
</comment>
<sequence>MIKVSAILPVYNAEKTLERAVNSLLIQPEIDEIFLIEDGSEDGSFALCQKLEAEFPTIKLHTHPNHENRGAPASRNLGLSLAKNDWLQFMDADDELLSGKIADQVKLIENNESLIVSPFLMLDDESESLFIPMEDFWSGLIATRLGNTVSNLFNRKIAIQAGGWNESLKNVQEYHLMFEMLKLNPIFKMTEACLSHIYPQPESITNSESNFDEKRDNYFIFRDMVRNYLLEVGEYNLKRKHYYNICTGENLKYHSPSFEVVWNPMYYSFYKLFKRLKPA</sequence>
<evidence type="ECO:0000313" key="3">
    <source>
        <dbReference type="Proteomes" id="UP001595805"/>
    </source>
</evidence>
<name>A0ABV8ASL3_9BACT</name>
<reference evidence="3" key="1">
    <citation type="journal article" date="2019" name="Int. J. Syst. Evol. Microbiol.">
        <title>The Global Catalogue of Microorganisms (GCM) 10K type strain sequencing project: providing services to taxonomists for standard genome sequencing and annotation.</title>
        <authorList>
            <consortium name="The Broad Institute Genomics Platform"/>
            <consortium name="The Broad Institute Genome Sequencing Center for Infectious Disease"/>
            <person name="Wu L."/>
            <person name="Ma J."/>
        </authorList>
    </citation>
    <scope>NUCLEOTIDE SEQUENCE [LARGE SCALE GENOMIC DNA]</scope>
    <source>
        <strain evidence="3">CCUG 60523</strain>
    </source>
</reference>
<dbReference type="InterPro" id="IPR001173">
    <property type="entry name" value="Glyco_trans_2-like"/>
</dbReference>
<dbReference type="CDD" id="cd00761">
    <property type="entry name" value="Glyco_tranf_GTA_type"/>
    <property type="match status" value="1"/>
</dbReference>
<dbReference type="Gene3D" id="3.90.550.10">
    <property type="entry name" value="Spore Coat Polysaccharide Biosynthesis Protein SpsA, Chain A"/>
    <property type="match status" value="1"/>
</dbReference>
<evidence type="ECO:0000259" key="1">
    <source>
        <dbReference type="Pfam" id="PF00535"/>
    </source>
</evidence>
<keyword evidence="3" id="KW-1185">Reference proteome</keyword>
<feature type="domain" description="Glycosyltransferase 2-like" evidence="1">
    <location>
        <begin position="5"/>
        <end position="136"/>
    </location>
</feature>
<dbReference type="Pfam" id="PF00535">
    <property type="entry name" value="Glycos_transf_2"/>
    <property type="match status" value="1"/>
</dbReference>
<dbReference type="EMBL" id="JBHRZS010000007">
    <property type="protein sequence ID" value="MFC3880903.1"/>
    <property type="molecule type" value="Genomic_DNA"/>
</dbReference>
<proteinExistence type="predicted"/>
<dbReference type="InterPro" id="IPR050834">
    <property type="entry name" value="Glycosyltransf_2"/>
</dbReference>
<dbReference type="Proteomes" id="UP001595805">
    <property type="component" value="Unassembled WGS sequence"/>
</dbReference>
<dbReference type="SUPFAM" id="SSF53448">
    <property type="entry name" value="Nucleotide-diphospho-sugar transferases"/>
    <property type="match status" value="1"/>
</dbReference>
<dbReference type="RefSeq" id="WP_377906252.1">
    <property type="nucleotide sequence ID" value="NZ_JBHRZS010000007.1"/>
</dbReference>
<organism evidence="2 3">
    <name type="scientific">Algoriphagus namhaensis</name>
    <dbReference type="NCBI Taxonomy" id="915353"/>
    <lineage>
        <taxon>Bacteria</taxon>
        <taxon>Pseudomonadati</taxon>
        <taxon>Bacteroidota</taxon>
        <taxon>Cytophagia</taxon>
        <taxon>Cytophagales</taxon>
        <taxon>Cyclobacteriaceae</taxon>
        <taxon>Algoriphagus</taxon>
    </lineage>
</organism>
<accession>A0ABV8ASL3</accession>
<dbReference type="PANTHER" id="PTHR43685">
    <property type="entry name" value="GLYCOSYLTRANSFERASE"/>
    <property type="match status" value="1"/>
</dbReference>
<evidence type="ECO:0000313" key="2">
    <source>
        <dbReference type="EMBL" id="MFC3880903.1"/>
    </source>
</evidence>
<protein>
    <submittedName>
        <fullName evidence="2">Glycosyltransferase family 2 protein</fullName>
    </submittedName>
</protein>
<gene>
    <name evidence="2" type="ORF">ACFOSV_11975</name>
</gene>
<dbReference type="InterPro" id="IPR029044">
    <property type="entry name" value="Nucleotide-diphossugar_trans"/>
</dbReference>